<evidence type="ECO:0000256" key="1">
    <source>
        <dbReference type="SAM" id="MobiDB-lite"/>
    </source>
</evidence>
<sequence length="1187" mass="130542">MEQRRKARAKETGDPRENPSTSDIARGTISTYQNPAVTRPGIKPVSAHIVDARSVARAAARRRPAGARQHRGKLRRLLATPALRRDGRHGARQPCCRGEQAMTHTHTGWGISLQPRDVPPPPVLTPAVLRAPQVVALQGYLIYTVQRHDGNTARLARRSDEALEVRVSVARITFSLLDLGTVGGGGGDIPLLRLAPGFKAARAFGIVEKHDSEIRCIARRGDESVDAHVSVAPIAPTLSDLRRAKRLQPGHLKTPQSCPPSCDRLGTRFFFFIWHAPGNSAPINERSTTVCPNHVQFTHKGSDLTSRQKPVEKRDRLNYIHHAVMALAGHDQAPQRAALEAAQYKMAERKKRLGPEKFSLYRGQPIEMNICSGSNAVTGLAQAVPGPRVTRKGTKVARGRDTCGGDVIGRRATMGAIAATSRRSEDILLLPPRVPPLLQFYSIRTQEETTSRCFHFGCQALPADYLTNVASLSSVLEEYRGVTGQLRVGTRIDEKRPTLAELVYPSFRPTRRIREDIRTEQRRNKHNITAYYSVNCTLSGGRGGVAVGLLASHLGEPGSIPGGVTPKFSHVGIVTDDDAGRRVFPGDLPFLPSLHSENCFTPVGSQDLDVQSHPNLCTSYILRQLDRERPVPSPSFLVRLTFSISNELSLDETLLSGLREKCTKSSEIASYMPQMCLLNQSPKSQVSIVLERRHRMKLYGKEKAGYKSRGVREVPSETRRPLTSVRHVSKMQESSSIPLGVKLLMAVMGGQRANRLDTAAAKSLSEAFHLHWPHPKLRPDIQVQLKTFFLKVLRPSPSETKREVSPWSKMFVVQSRVHIKIIPMVVSSRTGSYAADFQFACRTHNVYAADDNTHSHCHTIFRLFCHSPRKILAYIQCFVVGAVDAEWLACSPPTKANRAQSPAGSPDFRKWESCQTMPLVGGSSRFPRPSIPAPPHSHLNHPHRLSRPRPNLFTHVWSAKIRENGAAYIRCALSCSPICVCELRCLQTAGSMQITALLRKQALRTSAVGDVKKNYVQGAKGDAGKRQHVPTGQNVLSRRLINQSFSKRDSTEISITAERKSVRRRREMYGGGGGLTSSPRWTEEEGGTLPLVGGVVVSLLASHLDEPGSIPNGVVPGFSHAGIVPDNAAGQRVFSRISPLPSLPAIIPALLRLPLIPALFTPESHSPEPTRHDTTKNATTTHFNVTA</sequence>
<feature type="compositionally biased region" description="Polar residues" evidence="1">
    <location>
        <begin position="1176"/>
        <end position="1187"/>
    </location>
</feature>
<keyword evidence="3" id="KW-1185">Reference proteome</keyword>
<feature type="compositionally biased region" description="Basic and acidic residues" evidence="1">
    <location>
        <begin position="1"/>
        <end position="17"/>
    </location>
</feature>
<evidence type="ECO:0000313" key="3">
    <source>
        <dbReference type="Proteomes" id="UP001159363"/>
    </source>
</evidence>
<protein>
    <submittedName>
        <fullName evidence="2">Uncharacterized protein</fullName>
    </submittedName>
</protein>
<proteinExistence type="predicted"/>
<dbReference type="Proteomes" id="UP001159363">
    <property type="component" value="Chromosome 10"/>
</dbReference>
<feature type="compositionally biased region" description="Basic and acidic residues" evidence="1">
    <location>
        <begin position="1165"/>
        <end position="1175"/>
    </location>
</feature>
<reference evidence="2 3" key="1">
    <citation type="submission" date="2023-02" db="EMBL/GenBank/DDBJ databases">
        <title>LHISI_Scaffold_Assembly.</title>
        <authorList>
            <person name="Stuart O.P."/>
            <person name="Cleave R."/>
            <person name="Magrath M.J.L."/>
            <person name="Mikheyev A.S."/>
        </authorList>
    </citation>
    <scope>NUCLEOTIDE SEQUENCE [LARGE SCALE GENOMIC DNA]</scope>
    <source>
        <strain evidence="2">Daus_M_001</strain>
        <tissue evidence="2">Leg muscle</tissue>
    </source>
</reference>
<accession>A0ABQ9GKX1</accession>
<comment type="caution">
    <text evidence="2">The sequence shown here is derived from an EMBL/GenBank/DDBJ whole genome shotgun (WGS) entry which is preliminary data.</text>
</comment>
<feature type="compositionally biased region" description="Polar residues" evidence="1">
    <location>
        <begin position="18"/>
        <end position="36"/>
    </location>
</feature>
<evidence type="ECO:0000313" key="2">
    <source>
        <dbReference type="EMBL" id="KAJ8872668.1"/>
    </source>
</evidence>
<dbReference type="EMBL" id="JARBHB010000011">
    <property type="protein sequence ID" value="KAJ8872668.1"/>
    <property type="molecule type" value="Genomic_DNA"/>
</dbReference>
<name>A0ABQ9GKX1_9NEOP</name>
<gene>
    <name evidence="2" type="ORF">PR048_026279</name>
</gene>
<feature type="region of interest" description="Disordered" evidence="1">
    <location>
        <begin position="1162"/>
        <end position="1187"/>
    </location>
</feature>
<feature type="region of interest" description="Disordered" evidence="1">
    <location>
        <begin position="1"/>
        <end position="40"/>
    </location>
</feature>
<organism evidence="2 3">
    <name type="scientific">Dryococelus australis</name>
    <dbReference type="NCBI Taxonomy" id="614101"/>
    <lineage>
        <taxon>Eukaryota</taxon>
        <taxon>Metazoa</taxon>
        <taxon>Ecdysozoa</taxon>
        <taxon>Arthropoda</taxon>
        <taxon>Hexapoda</taxon>
        <taxon>Insecta</taxon>
        <taxon>Pterygota</taxon>
        <taxon>Neoptera</taxon>
        <taxon>Polyneoptera</taxon>
        <taxon>Phasmatodea</taxon>
        <taxon>Verophasmatodea</taxon>
        <taxon>Anareolatae</taxon>
        <taxon>Phasmatidae</taxon>
        <taxon>Eurycanthinae</taxon>
        <taxon>Dryococelus</taxon>
    </lineage>
</organism>